<comment type="caution">
    <text evidence="8">The sequence shown here is derived from an EMBL/GenBank/DDBJ whole genome shotgun (WGS) entry which is preliminary data.</text>
</comment>
<feature type="transmembrane region" description="Helical" evidence="5">
    <location>
        <begin position="86"/>
        <end position="107"/>
    </location>
</feature>
<dbReference type="PANTHER" id="PTHR23112:SF47">
    <property type="entry name" value="G-PROTEIN COUPLED RECEPTOR 157"/>
    <property type="match status" value="1"/>
</dbReference>
<evidence type="ECO:0008006" key="10">
    <source>
        <dbReference type="Google" id="ProtNLM"/>
    </source>
</evidence>
<keyword evidence="2 5" id="KW-0812">Transmembrane</keyword>
<feature type="transmembrane region" description="Helical" evidence="5">
    <location>
        <begin position="15"/>
        <end position="36"/>
    </location>
</feature>
<dbReference type="InterPro" id="IPR017981">
    <property type="entry name" value="GPCR_2-like_7TM"/>
</dbReference>
<feature type="domain" description="G-protein coupled receptors family 2 profile 2" evidence="6">
    <location>
        <begin position="13"/>
        <end position="170"/>
    </location>
</feature>
<dbReference type="OrthoDB" id="100006at2759"/>
<dbReference type="PANTHER" id="PTHR23112">
    <property type="entry name" value="G PROTEIN-COUPLED RECEPTOR 157-RELATED"/>
    <property type="match status" value="1"/>
</dbReference>
<evidence type="ECO:0000259" key="7">
    <source>
        <dbReference type="PROSITE" id="PS50262"/>
    </source>
</evidence>
<keyword evidence="3 5" id="KW-1133">Transmembrane helix</keyword>
<evidence type="ECO:0000256" key="5">
    <source>
        <dbReference type="SAM" id="Phobius"/>
    </source>
</evidence>
<evidence type="ECO:0000256" key="1">
    <source>
        <dbReference type="ARBA" id="ARBA00004141"/>
    </source>
</evidence>
<feature type="transmembrane region" description="Helical" evidence="5">
    <location>
        <begin position="48"/>
        <end position="66"/>
    </location>
</feature>
<dbReference type="PRINTS" id="PR00247">
    <property type="entry name" value="GPCRCAMP"/>
</dbReference>
<organism evidence="8 9">
    <name type="scientific">Scyliorhinus torazame</name>
    <name type="common">Cloudy catshark</name>
    <name type="synonym">Catulus torazame</name>
    <dbReference type="NCBI Taxonomy" id="75743"/>
    <lineage>
        <taxon>Eukaryota</taxon>
        <taxon>Metazoa</taxon>
        <taxon>Chordata</taxon>
        <taxon>Craniata</taxon>
        <taxon>Vertebrata</taxon>
        <taxon>Chondrichthyes</taxon>
        <taxon>Elasmobranchii</taxon>
        <taxon>Galeomorphii</taxon>
        <taxon>Galeoidea</taxon>
        <taxon>Carcharhiniformes</taxon>
        <taxon>Scyliorhinidae</taxon>
        <taxon>Scyliorhinus</taxon>
    </lineage>
</organism>
<evidence type="ECO:0000313" key="9">
    <source>
        <dbReference type="Proteomes" id="UP000288216"/>
    </source>
</evidence>
<dbReference type="InterPro" id="IPR017452">
    <property type="entry name" value="GPCR_Rhodpsn_7TM"/>
</dbReference>
<dbReference type="PRINTS" id="PR02001">
    <property type="entry name" value="GCR1CAMPR"/>
</dbReference>
<dbReference type="InterPro" id="IPR000832">
    <property type="entry name" value="GPCR_2_secretin-like"/>
</dbReference>
<dbReference type="PROSITE" id="PS50261">
    <property type="entry name" value="G_PROTEIN_RECEP_F2_4"/>
    <property type="match status" value="1"/>
</dbReference>
<dbReference type="Pfam" id="PF00002">
    <property type="entry name" value="7tm_2"/>
    <property type="match status" value="1"/>
</dbReference>
<sequence length="331" mass="37349">MLTVPQTEVYTYEKVVIFISCCLSFLGASLIIGGHFWWPDLRTRARQLLLYLSLADLLSALSYSYGVLRDFQSSTWDCVLQGALSTFANTSSFFWTVAIAVYLYLIIVRSEKALADSLVVWFHAISWLVPLVITVAAVSLQKIGYDASDVSVGWCWVSIQADDHVLWMLLTGKIWEFIAYITLPTLYILIKKHIYKAHEALSEYRPILASSSRHHTQSSIADRKLTIIPIIFIFLRIWSTVRFILTLCNSPAVQNGMLVILHGVGNTFQGAANCIIFVLCTQVVRTRLVSCLCSCFRHNVDPAPHKGLVNNYGEVISRRNAEMIPSYVIEE</sequence>
<evidence type="ECO:0000256" key="3">
    <source>
        <dbReference type="ARBA" id="ARBA00022989"/>
    </source>
</evidence>
<feature type="transmembrane region" description="Helical" evidence="5">
    <location>
        <begin position="225"/>
        <end position="245"/>
    </location>
</feature>
<dbReference type="InterPro" id="IPR022343">
    <property type="entry name" value="GCR1-cAMP_receptor"/>
</dbReference>
<dbReference type="InterPro" id="IPR000848">
    <property type="entry name" value="GPCR_cAMP"/>
</dbReference>
<evidence type="ECO:0000256" key="4">
    <source>
        <dbReference type="ARBA" id="ARBA00023136"/>
    </source>
</evidence>
<accession>A0A401PMB4</accession>
<dbReference type="Gene3D" id="1.20.1070.10">
    <property type="entry name" value="Rhodopsin 7-helix transmembrane proteins"/>
    <property type="match status" value="1"/>
</dbReference>
<feature type="transmembrane region" description="Helical" evidence="5">
    <location>
        <begin position="165"/>
        <end position="190"/>
    </location>
</feature>
<keyword evidence="9" id="KW-1185">Reference proteome</keyword>
<dbReference type="GO" id="GO:0007166">
    <property type="term" value="P:cell surface receptor signaling pathway"/>
    <property type="evidence" value="ECO:0007669"/>
    <property type="project" value="InterPro"/>
</dbReference>
<dbReference type="OMA" id="CIMFVLF"/>
<keyword evidence="4 5" id="KW-0472">Membrane</keyword>
<dbReference type="GO" id="GO:0004930">
    <property type="term" value="F:G protein-coupled receptor activity"/>
    <property type="evidence" value="ECO:0007669"/>
    <property type="project" value="InterPro"/>
</dbReference>
<comment type="subcellular location">
    <subcellularLocation>
        <location evidence="1">Membrane</location>
        <topology evidence="1">Multi-pass membrane protein</topology>
    </subcellularLocation>
</comment>
<dbReference type="EMBL" id="BFAA01000909">
    <property type="protein sequence ID" value="GCB74284.1"/>
    <property type="molecule type" value="Genomic_DNA"/>
</dbReference>
<name>A0A401PMB4_SCYTO</name>
<dbReference type="SUPFAM" id="SSF81321">
    <property type="entry name" value="Family A G protein-coupled receptor-like"/>
    <property type="match status" value="1"/>
</dbReference>
<dbReference type="PROSITE" id="PS50262">
    <property type="entry name" value="G_PROTEIN_RECEP_F1_2"/>
    <property type="match status" value="1"/>
</dbReference>
<evidence type="ECO:0000313" key="8">
    <source>
        <dbReference type="EMBL" id="GCB74284.1"/>
    </source>
</evidence>
<dbReference type="AlphaFoldDB" id="A0A401PMB4"/>
<feature type="transmembrane region" description="Helical" evidence="5">
    <location>
        <begin position="257"/>
        <end position="280"/>
    </location>
</feature>
<gene>
    <name evidence="8" type="ORF">scyTo_0003373</name>
</gene>
<evidence type="ECO:0000256" key="2">
    <source>
        <dbReference type="ARBA" id="ARBA00022692"/>
    </source>
</evidence>
<dbReference type="GO" id="GO:0005886">
    <property type="term" value="C:plasma membrane"/>
    <property type="evidence" value="ECO:0007669"/>
    <property type="project" value="TreeGrafter"/>
</dbReference>
<reference evidence="8 9" key="1">
    <citation type="journal article" date="2018" name="Nat. Ecol. Evol.">
        <title>Shark genomes provide insights into elasmobranch evolution and the origin of vertebrates.</title>
        <authorList>
            <person name="Hara Y"/>
            <person name="Yamaguchi K"/>
            <person name="Onimaru K"/>
            <person name="Kadota M"/>
            <person name="Koyanagi M"/>
            <person name="Keeley SD"/>
            <person name="Tatsumi K"/>
            <person name="Tanaka K"/>
            <person name="Motone F"/>
            <person name="Kageyama Y"/>
            <person name="Nozu R"/>
            <person name="Adachi N"/>
            <person name="Nishimura O"/>
            <person name="Nakagawa R"/>
            <person name="Tanegashima C"/>
            <person name="Kiyatake I"/>
            <person name="Matsumoto R"/>
            <person name="Murakumo K"/>
            <person name="Nishida K"/>
            <person name="Terakita A"/>
            <person name="Kuratani S"/>
            <person name="Sato K"/>
            <person name="Hyodo S Kuraku.S."/>
        </authorList>
    </citation>
    <scope>NUCLEOTIDE SEQUENCE [LARGE SCALE GENOMIC DNA]</scope>
</reference>
<feature type="domain" description="G-protein coupled receptors family 1 profile" evidence="7">
    <location>
        <begin position="27"/>
        <end position="234"/>
    </location>
</feature>
<evidence type="ECO:0000259" key="6">
    <source>
        <dbReference type="PROSITE" id="PS50261"/>
    </source>
</evidence>
<dbReference type="GO" id="GO:0007189">
    <property type="term" value="P:adenylate cyclase-activating G protein-coupled receptor signaling pathway"/>
    <property type="evidence" value="ECO:0007669"/>
    <property type="project" value="TreeGrafter"/>
</dbReference>
<dbReference type="Proteomes" id="UP000288216">
    <property type="component" value="Unassembled WGS sequence"/>
</dbReference>
<feature type="transmembrane region" description="Helical" evidence="5">
    <location>
        <begin position="119"/>
        <end position="145"/>
    </location>
</feature>
<proteinExistence type="predicted"/>
<dbReference type="STRING" id="75743.A0A401PMB4"/>
<dbReference type="GO" id="GO:0030552">
    <property type="term" value="F:cAMP binding"/>
    <property type="evidence" value="ECO:0007669"/>
    <property type="project" value="InterPro"/>
</dbReference>
<protein>
    <recommendedName>
        <fullName evidence="10">G-protein coupled receptors family 2 profile 2 domain-containing protein</fullName>
    </recommendedName>
</protein>